<evidence type="ECO:0000313" key="2">
    <source>
        <dbReference type="EMBL" id="KAJ1099960.1"/>
    </source>
</evidence>
<dbReference type="AlphaFoldDB" id="A0AAV7M849"/>
<gene>
    <name evidence="2" type="ORF">NDU88_005052</name>
</gene>
<proteinExistence type="predicted"/>
<feature type="region of interest" description="Disordered" evidence="1">
    <location>
        <begin position="1"/>
        <end position="26"/>
    </location>
</feature>
<keyword evidence="3" id="KW-1185">Reference proteome</keyword>
<accession>A0AAV7M849</accession>
<protein>
    <submittedName>
        <fullName evidence="2">Uncharacterized protein</fullName>
    </submittedName>
</protein>
<evidence type="ECO:0000313" key="3">
    <source>
        <dbReference type="Proteomes" id="UP001066276"/>
    </source>
</evidence>
<dbReference type="Proteomes" id="UP001066276">
    <property type="component" value="Chromosome 10"/>
</dbReference>
<name>A0AAV7M849_PLEWA</name>
<reference evidence="2" key="1">
    <citation type="journal article" date="2022" name="bioRxiv">
        <title>Sequencing and chromosome-scale assembly of the giantPleurodeles waltlgenome.</title>
        <authorList>
            <person name="Brown T."/>
            <person name="Elewa A."/>
            <person name="Iarovenko S."/>
            <person name="Subramanian E."/>
            <person name="Araus A.J."/>
            <person name="Petzold A."/>
            <person name="Susuki M."/>
            <person name="Suzuki K.-i.T."/>
            <person name="Hayashi T."/>
            <person name="Toyoda A."/>
            <person name="Oliveira C."/>
            <person name="Osipova E."/>
            <person name="Leigh N.D."/>
            <person name="Simon A."/>
            <person name="Yun M.H."/>
        </authorList>
    </citation>
    <scope>NUCLEOTIDE SEQUENCE</scope>
    <source>
        <strain evidence="2">20211129_DDA</strain>
        <tissue evidence="2">Liver</tissue>
    </source>
</reference>
<sequence>MVSRPAETKKEEEEHVERDAPPSVSAGSVLLLGLPAPGCLQDTKVSTPPSSLQPGALNSPEQIASATNAMSAVAMHDRTALVTLGQNEALNYLVVGAQLLEFSAEPKHDAMMKSHTISGNQLLTTGPSNEQSCEDSCHVRNGISDGGLLHQILDELHVDYVQHVLKHPQKYRLT</sequence>
<feature type="compositionally biased region" description="Basic and acidic residues" evidence="1">
    <location>
        <begin position="1"/>
        <end position="20"/>
    </location>
</feature>
<organism evidence="2 3">
    <name type="scientific">Pleurodeles waltl</name>
    <name type="common">Iberian ribbed newt</name>
    <dbReference type="NCBI Taxonomy" id="8319"/>
    <lineage>
        <taxon>Eukaryota</taxon>
        <taxon>Metazoa</taxon>
        <taxon>Chordata</taxon>
        <taxon>Craniata</taxon>
        <taxon>Vertebrata</taxon>
        <taxon>Euteleostomi</taxon>
        <taxon>Amphibia</taxon>
        <taxon>Batrachia</taxon>
        <taxon>Caudata</taxon>
        <taxon>Salamandroidea</taxon>
        <taxon>Salamandridae</taxon>
        <taxon>Pleurodelinae</taxon>
        <taxon>Pleurodeles</taxon>
    </lineage>
</organism>
<dbReference type="EMBL" id="JANPWB010000014">
    <property type="protein sequence ID" value="KAJ1099960.1"/>
    <property type="molecule type" value="Genomic_DNA"/>
</dbReference>
<comment type="caution">
    <text evidence="2">The sequence shown here is derived from an EMBL/GenBank/DDBJ whole genome shotgun (WGS) entry which is preliminary data.</text>
</comment>
<evidence type="ECO:0000256" key="1">
    <source>
        <dbReference type="SAM" id="MobiDB-lite"/>
    </source>
</evidence>